<name>A0A9D1FWE9_9BACT</name>
<gene>
    <name evidence="1" type="ORF">IAD41_05110</name>
</gene>
<proteinExistence type="predicted"/>
<evidence type="ECO:0000313" key="1">
    <source>
        <dbReference type="EMBL" id="HIS82969.1"/>
    </source>
</evidence>
<dbReference type="Proteomes" id="UP000824139">
    <property type="component" value="Unassembled WGS sequence"/>
</dbReference>
<protein>
    <submittedName>
        <fullName evidence="1">Uncharacterized protein</fullName>
    </submittedName>
</protein>
<reference evidence="1" key="1">
    <citation type="submission" date="2020-10" db="EMBL/GenBank/DDBJ databases">
        <authorList>
            <person name="Gilroy R."/>
        </authorList>
    </citation>
    <scope>NUCLEOTIDE SEQUENCE</scope>
    <source>
        <strain evidence="1">CHK152-2994</strain>
    </source>
</reference>
<accession>A0A9D1FWE9</accession>
<comment type="caution">
    <text evidence="1">The sequence shown here is derived from an EMBL/GenBank/DDBJ whole genome shotgun (WGS) entry which is preliminary data.</text>
</comment>
<reference evidence="1" key="2">
    <citation type="journal article" date="2021" name="PeerJ">
        <title>Extensive microbial diversity within the chicken gut microbiome revealed by metagenomics and culture.</title>
        <authorList>
            <person name="Gilroy R."/>
            <person name="Ravi A."/>
            <person name="Getino M."/>
            <person name="Pursley I."/>
            <person name="Horton D.L."/>
            <person name="Alikhan N.F."/>
            <person name="Baker D."/>
            <person name="Gharbi K."/>
            <person name="Hall N."/>
            <person name="Watson M."/>
            <person name="Adriaenssens E.M."/>
            <person name="Foster-Nyarko E."/>
            <person name="Jarju S."/>
            <person name="Secka A."/>
            <person name="Antonio M."/>
            <person name="Oren A."/>
            <person name="Chaudhuri R.R."/>
            <person name="La Ragione R."/>
            <person name="Hildebrand F."/>
            <person name="Pallen M.J."/>
        </authorList>
    </citation>
    <scope>NUCLEOTIDE SEQUENCE</scope>
    <source>
        <strain evidence="1">CHK152-2994</strain>
    </source>
</reference>
<dbReference type="EMBL" id="DVJO01000109">
    <property type="protein sequence ID" value="HIS82969.1"/>
    <property type="molecule type" value="Genomic_DNA"/>
</dbReference>
<evidence type="ECO:0000313" key="2">
    <source>
        <dbReference type="Proteomes" id="UP000824139"/>
    </source>
</evidence>
<sequence>MFLSGSVEDKQFITQLVVSKCTYYNKKLDIELFPVFYSLMGLPVLTGNETATIEQLEMQTTSTKKAPEGANLINGGNDAHRFELIMQRYYSNLATPNMNKICYLINLLTNIA</sequence>
<organism evidence="1 2">
    <name type="scientific">Candidatus Scatenecus faecavium</name>
    <dbReference type="NCBI Taxonomy" id="2840915"/>
    <lineage>
        <taxon>Bacteria</taxon>
        <taxon>Candidatus Scatenecus</taxon>
    </lineage>
</organism>
<dbReference type="AlphaFoldDB" id="A0A9D1FWE9"/>